<evidence type="ECO:0000313" key="12">
    <source>
        <dbReference type="Proteomes" id="UP001610444"/>
    </source>
</evidence>
<dbReference type="InterPro" id="IPR011564">
    <property type="entry name" value="Telomer_end-bd_POT1/Cdc13"/>
</dbReference>
<dbReference type="Proteomes" id="UP001610444">
    <property type="component" value="Unassembled WGS sequence"/>
</dbReference>
<accession>A0ABR4KXL5</accession>
<proteinExistence type="inferred from homology"/>
<dbReference type="SMART" id="SM00976">
    <property type="entry name" value="Telo_bind"/>
    <property type="match status" value="1"/>
</dbReference>
<feature type="compositionally biased region" description="Basic and acidic residues" evidence="9">
    <location>
        <begin position="338"/>
        <end position="357"/>
    </location>
</feature>
<reference evidence="11 12" key="1">
    <citation type="submission" date="2024-07" db="EMBL/GenBank/DDBJ databases">
        <title>Section-level genome sequencing and comparative genomics of Aspergillus sections Usti and Cavernicolus.</title>
        <authorList>
            <consortium name="Lawrence Berkeley National Laboratory"/>
            <person name="Nybo J.L."/>
            <person name="Vesth T.C."/>
            <person name="Theobald S."/>
            <person name="Frisvad J.C."/>
            <person name="Larsen T.O."/>
            <person name="Kjaerboelling I."/>
            <person name="Rothschild-Mancinelli K."/>
            <person name="Lyhne E.K."/>
            <person name="Kogle M.E."/>
            <person name="Barry K."/>
            <person name="Clum A."/>
            <person name="Na H."/>
            <person name="Ledsgaard L."/>
            <person name="Lin J."/>
            <person name="Lipzen A."/>
            <person name="Kuo A."/>
            <person name="Riley R."/>
            <person name="Mondo S."/>
            <person name="LaButti K."/>
            <person name="Haridas S."/>
            <person name="Pangalinan J."/>
            <person name="Salamov A.A."/>
            <person name="Simmons B.A."/>
            <person name="Magnuson J.K."/>
            <person name="Chen J."/>
            <person name="Drula E."/>
            <person name="Henrissat B."/>
            <person name="Wiebenga A."/>
            <person name="Lubbers R.J."/>
            <person name="Gomes A.C."/>
            <person name="Macurrencykelacurrency M.R."/>
            <person name="Stajich J."/>
            <person name="Grigoriev I.V."/>
            <person name="Mortensen U.H."/>
            <person name="De vries R.P."/>
            <person name="Baker S.E."/>
            <person name="Andersen M.R."/>
        </authorList>
    </citation>
    <scope>NUCLEOTIDE SEQUENCE [LARGE SCALE GENOMIC DNA]</scope>
    <source>
        <strain evidence="11 12">CBS 756.74</strain>
    </source>
</reference>
<dbReference type="CDD" id="cd04497">
    <property type="entry name" value="hPOT1_OB1_like"/>
    <property type="match status" value="1"/>
</dbReference>
<organism evidence="11 12">
    <name type="scientific">Aspergillus pseudodeflectus</name>
    <dbReference type="NCBI Taxonomy" id="176178"/>
    <lineage>
        <taxon>Eukaryota</taxon>
        <taxon>Fungi</taxon>
        <taxon>Dikarya</taxon>
        <taxon>Ascomycota</taxon>
        <taxon>Pezizomycotina</taxon>
        <taxon>Eurotiomycetes</taxon>
        <taxon>Eurotiomycetidae</taxon>
        <taxon>Eurotiales</taxon>
        <taxon>Aspergillaceae</taxon>
        <taxon>Aspergillus</taxon>
        <taxon>Aspergillus subgen. Nidulantes</taxon>
    </lineage>
</organism>
<feature type="compositionally biased region" description="Basic residues" evidence="9">
    <location>
        <begin position="358"/>
        <end position="372"/>
    </location>
</feature>
<dbReference type="RefSeq" id="XP_070902866.1">
    <property type="nucleotide sequence ID" value="XM_071037459.1"/>
</dbReference>
<evidence type="ECO:0000256" key="6">
    <source>
        <dbReference type="ARBA" id="ARBA00022895"/>
    </source>
</evidence>
<dbReference type="Pfam" id="PF16686">
    <property type="entry name" value="POT1PC"/>
    <property type="match status" value="1"/>
</dbReference>
<protein>
    <recommendedName>
        <fullName evidence="4">Protection of telomeres protein 1</fullName>
    </recommendedName>
</protein>
<evidence type="ECO:0000256" key="2">
    <source>
        <dbReference type="ARBA" id="ARBA00004574"/>
    </source>
</evidence>
<evidence type="ECO:0000256" key="3">
    <source>
        <dbReference type="ARBA" id="ARBA00008442"/>
    </source>
</evidence>
<evidence type="ECO:0000259" key="10">
    <source>
        <dbReference type="SMART" id="SM00976"/>
    </source>
</evidence>
<dbReference type="PANTHER" id="PTHR14513:SF0">
    <property type="entry name" value="PROTECTION OF TELOMERES PROTEIN 1"/>
    <property type="match status" value="1"/>
</dbReference>
<dbReference type="Gene3D" id="2.40.50.140">
    <property type="entry name" value="Nucleic acid-binding proteins"/>
    <property type="match status" value="2"/>
</dbReference>
<dbReference type="GeneID" id="98152623"/>
<dbReference type="SUPFAM" id="SSF50249">
    <property type="entry name" value="Nucleic acid-binding proteins"/>
    <property type="match status" value="2"/>
</dbReference>
<evidence type="ECO:0000256" key="4">
    <source>
        <dbReference type="ARBA" id="ARBA00015253"/>
    </source>
</evidence>
<sequence>MPAGLPPKYVDVASALRLRRAAANVMGIVVDVWGDPYKSSGTSFCVTFTIKDSNLTNGHSWDGLKIKYFKETESLLPPVTTGDVILLREIWVKVMHSQPMGVAAQDINIPWAIFRPDQDPTAHIAPITGPVPFEPTYAEKSYASSLFAISPGTFRIAPAPKPDFARLANAASRSTSTTQRRFALIKDIDDRQFVDLIGEILKIHSSDSEKATLYFTDYTENEKMFYYASDNDPNLNQGREGDEYNYIGRQKKKWDGPSGRMIIQITLWEPHASFVRDNFELGGIVRLKNVRIKGSRVEGGSLEGVIHTDRDNPRAVNAFRVDMKDDPRVQEFLARKAEYLEAHPKPQKRKAEEDLRSASKKANPKKQRVKPPLKREEGQISLPLASKAEVLPHVKAGADCNARQISLYDILNNKSHNHKSPEGIEYRLPFQNFIYFSTVRVVDHYPHRLEDFAVPQEQRSLGYDEKRDPAGARTIKKWEWRFCLLVEDVSPPAPGQPKARTKLFVSDTDAVYLLQLDAADLRSHPTRLHVLRETLFTLWGNLHEIKTEALEGGAKFPDLSFLDSKPFNCCIREYGIVCSHKRDSKPLRVYEDSRACANGDCFGWERRLGLVKTTIH</sequence>
<name>A0ABR4KXL5_9EURO</name>
<dbReference type="EMBL" id="JBFXLR010000007">
    <property type="protein sequence ID" value="KAL2857002.1"/>
    <property type="molecule type" value="Genomic_DNA"/>
</dbReference>
<comment type="similarity">
    <text evidence="3">Belongs to the telombin family.</text>
</comment>
<dbReference type="PANTHER" id="PTHR14513">
    <property type="entry name" value="PROTECTION OF TELOMERES 1"/>
    <property type="match status" value="1"/>
</dbReference>
<gene>
    <name evidence="11" type="ORF">BJX68DRAFT_195079</name>
</gene>
<evidence type="ECO:0000256" key="5">
    <source>
        <dbReference type="ARBA" id="ARBA00022454"/>
    </source>
</evidence>
<comment type="subcellular location">
    <subcellularLocation>
        <location evidence="2">Chromosome</location>
        <location evidence="2">Telomere</location>
    </subcellularLocation>
    <subcellularLocation>
        <location evidence="1">Nucleus</location>
    </subcellularLocation>
</comment>
<feature type="region of interest" description="Disordered" evidence="9">
    <location>
        <begin position="338"/>
        <end position="378"/>
    </location>
</feature>
<evidence type="ECO:0000256" key="1">
    <source>
        <dbReference type="ARBA" id="ARBA00004123"/>
    </source>
</evidence>
<dbReference type="InterPro" id="IPR028389">
    <property type="entry name" value="POT1"/>
</dbReference>
<evidence type="ECO:0000256" key="9">
    <source>
        <dbReference type="SAM" id="MobiDB-lite"/>
    </source>
</evidence>
<keyword evidence="8" id="KW-0539">Nucleus</keyword>
<keyword evidence="6" id="KW-0779">Telomere</keyword>
<comment type="caution">
    <text evidence="11">The sequence shown here is derived from an EMBL/GenBank/DDBJ whole genome shotgun (WGS) entry which is preliminary data.</text>
</comment>
<feature type="domain" description="Telomeric single stranded DNA binding POT1/Cdc13" evidence="10">
    <location>
        <begin position="9"/>
        <end position="151"/>
    </location>
</feature>
<evidence type="ECO:0000313" key="11">
    <source>
        <dbReference type="EMBL" id="KAL2857002.1"/>
    </source>
</evidence>
<keyword evidence="7" id="KW-0238">DNA-binding</keyword>
<dbReference type="InterPro" id="IPR032042">
    <property type="entry name" value="POT1PC"/>
</dbReference>
<evidence type="ECO:0000256" key="8">
    <source>
        <dbReference type="ARBA" id="ARBA00023242"/>
    </source>
</evidence>
<dbReference type="Pfam" id="PF02765">
    <property type="entry name" value="POT1"/>
    <property type="match status" value="1"/>
</dbReference>
<dbReference type="InterPro" id="IPR012340">
    <property type="entry name" value="NA-bd_OB-fold"/>
</dbReference>
<evidence type="ECO:0000256" key="7">
    <source>
        <dbReference type="ARBA" id="ARBA00023125"/>
    </source>
</evidence>
<keyword evidence="5" id="KW-0158">Chromosome</keyword>
<keyword evidence="12" id="KW-1185">Reference proteome</keyword>